<dbReference type="GO" id="GO:0008610">
    <property type="term" value="P:lipid biosynthetic process"/>
    <property type="evidence" value="ECO:0007669"/>
    <property type="project" value="UniProtKB-ARBA"/>
</dbReference>
<dbReference type="SUPFAM" id="SSF52777">
    <property type="entry name" value="CoA-dependent acyltransferases"/>
    <property type="match status" value="1"/>
</dbReference>
<dbReference type="Gene3D" id="3.30.559.30">
    <property type="entry name" value="Nonribosomal peptide synthetase, condensation domain"/>
    <property type="match status" value="1"/>
</dbReference>
<dbReference type="RefSeq" id="WP_274685644.1">
    <property type="nucleotide sequence ID" value="NZ_JARAFO010000140.1"/>
</dbReference>
<dbReference type="FunFam" id="3.30.559.10:FF:000012">
    <property type="entry name" value="Non-ribosomal peptide synthetase"/>
    <property type="match status" value="1"/>
</dbReference>
<name>A0AAW6KEX5_9BACI</name>
<evidence type="ECO:0000313" key="2">
    <source>
        <dbReference type="EMBL" id="MDE1454529.1"/>
    </source>
</evidence>
<comment type="caution">
    <text evidence="2">The sequence shown here is derived from an EMBL/GenBank/DDBJ whole genome shotgun (WGS) entry which is preliminary data.</text>
</comment>
<feature type="domain" description="Condensation" evidence="1">
    <location>
        <begin position="8"/>
        <end position="207"/>
    </location>
</feature>
<dbReference type="PANTHER" id="PTHR45398:SF1">
    <property type="entry name" value="ENZYME, PUTATIVE (JCVI)-RELATED"/>
    <property type="match status" value="1"/>
</dbReference>
<dbReference type="Pfam" id="PF00668">
    <property type="entry name" value="Condensation"/>
    <property type="match status" value="1"/>
</dbReference>
<dbReference type="InterPro" id="IPR023213">
    <property type="entry name" value="CAT-like_dom_sf"/>
</dbReference>
<evidence type="ECO:0000259" key="1">
    <source>
        <dbReference type="Pfam" id="PF00668"/>
    </source>
</evidence>
<sequence length="209" mass="24920">MDHTQKIQNIYPLSHMQEGMLFHSFLQEEGTAYIEQSVFTIRGQLHLDWFQQSVQSIIDRHDIFRTVFLPHVAGLKEPRQVVLRDRSFQLHAEDLTEMPETDQTAYISQFKERDRQKGFNLQKDMLMRISLFKTAPEQHVCVWSHHHILMDGWCLGIVLQEFMQLYEAIYTGESVPLDPVQPYSAYISWLYDQDKDKAKEYWKNYLTDF</sequence>
<dbReference type="Gene3D" id="3.30.559.10">
    <property type="entry name" value="Chloramphenicol acetyltransferase-like domain"/>
    <property type="match status" value="1"/>
</dbReference>
<protein>
    <submittedName>
        <fullName evidence="2">Condensation domain-containing protein</fullName>
    </submittedName>
</protein>
<proteinExistence type="predicted"/>
<gene>
    <name evidence="2" type="ORF">PVN32_20475</name>
</gene>
<dbReference type="InterPro" id="IPR001242">
    <property type="entry name" value="Condensation_dom"/>
</dbReference>
<reference evidence="2" key="1">
    <citation type="submission" date="2022-12" db="EMBL/GenBank/DDBJ databases">
        <title>Draft Genome Sequences of Bacillus licheniformis and Bacillus paralicheniformis strains isolated from Irish skim milk powders.</title>
        <authorList>
            <person name="Lourenco A."/>
            <person name="Li F."/>
            <person name="Geraldine D."/>
            <person name="Tobin J.T."/>
            <person name="Butler F."/>
            <person name="Jordan K."/>
            <person name="Obrien T."/>
        </authorList>
    </citation>
    <scope>NUCLEOTIDE SEQUENCE</scope>
    <source>
        <strain evidence="2">3370</strain>
    </source>
</reference>
<dbReference type="AlphaFoldDB" id="A0AAW6KEX5"/>
<accession>A0AAW6KEX5</accession>
<organism evidence="2 3">
    <name type="scientific">Bacillus paralicheniformis</name>
    <dbReference type="NCBI Taxonomy" id="1648923"/>
    <lineage>
        <taxon>Bacteria</taxon>
        <taxon>Bacillati</taxon>
        <taxon>Bacillota</taxon>
        <taxon>Bacilli</taxon>
        <taxon>Bacillales</taxon>
        <taxon>Bacillaceae</taxon>
        <taxon>Bacillus</taxon>
    </lineage>
</organism>
<dbReference type="GO" id="GO:0003824">
    <property type="term" value="F:catalytic activity"/>
    <property type="evidence" value="ECO:0007669"/>
    <property type="project" value="InterPro"/>
</dbReference>
<evidence type="ECO:0000313" key="3">
    <source>
        <dbReference type="Proteomes" id="UP001216709"/>
    </source>
</evidence>
<feature type="non-terminal residue" evidence="2">
    <location>
        <position position="209"/>
    </location>
</feature>
<dbReference type="PANTHER" id="PTHR45398">
    <property type="match status" value="1"/>
</dbReference>
<dbReference type="EMBL" id="JARAFO010000140">
    <property type="protein sequence ID" value="MDE1454529.1"/>
    <property type="molecule type" value="Genomic_DNA"/>
</dbReference>
<dbReference type="Proteomes" id="UP001216709">
    <property type="component" value="Unassembled WGS sequence"/>
</dbReference>